<feature type="compositionally biased region" description="Polar residues" evidence="1">
    <location>
        <begin position="18"/>
        <end position="28"/>
    </location>
</feature>
<sequence length="99" mass="10831">MEVELRGGNVSAGCEAPPTTSSTDQYTRPTGPPEGRSIHQSVSLQRDINHAATGQRRGEPSPNNKPYDGTPERVGRLSRKKVNEEEKASRFGVKTEKKV</sequence>
<name>A0A4Z2GVQ4_9TELE</name>
<gene>
    <name evidence="2" type="ORF">EYF80_032605</name>
</gene>
<dbReference type="EMBL" id="SRLO01000411">
    <property type="protein sequence ID" value="TNN57175.1"/>
    <property type="molecule type" value="Genomic_DNA"/>
</dbReference>
<evidence type="ECO:0000313" key="3">
    <source>
        <dbReference type="Proteomes" id="UP000314294"/>
    </source>
</evidence>
<proteinExistence type="predicted"/>
<evidence type="ECO:0000313" key="2">
    <source>
        <dbReference type="EMBL" id="TNN57175.1"/>
    </source>
</evidence>
<feature type="region of interest" description="Disordered" evidence="1">
    <location>
        <begin position="1"/>
        <end position="99"/>
    </location>
</feature>
<reference evidence="2 3" key="1">
    <citation type="submission" date="2019-03" db="EMBL/GenBank/DDBJ databases">
        <title>First draft genome of Liparis tanakae, snailfish: a comprehensive survey of snailfish specific genes.</title>
        <authorList>
            <person name="Kim W."/>
            <person name="Song I."/>
            <person name="Jeong J.-H."/>
            <person name="Kim D."/>
            <person name="Kim S."/>
            <person name="Ryu S."/>
            <person name="Song J.Y."/>
            <person name="Lee S.K."/>
        </authorList>
    </citation>
    <scope>NUCLEOTIDE SEQUENCE [LARGE SCALE GENOMIC DNA]</scope>
    <source>
        <tissue evidence="2">Muscle</tissue>
    </source>
</reference>
<feature type="compositionally biased region" description="Basic and acidic residues" evidence="1">
    <location>
        <begin position="70"/>
        <end position="99"/>
    </location>
</feature>
<comment type="caution">
    <text evidence="2">The sequence shown here is derived from an EMBL/GenBank/DDBJ whole genome shotgun (WGS) entry which is preliminary data.</text>
</comment>
<dbReference type="Proteomes" id="UP000314294">
    <property type="component" value="Unassembled WGS sequence"/>
</dbReference>
<accession>A0A4Z2GVQ4</accession>
<organism evidence="2 3">
    <name type="scientific">Liparis tanakae</name>
    <name type="common">Tanaka's snailfish</name>
    <dbReference type="NCBI Taxonomy" id="230148"/>
    <lineage>
        <taxon>Eukaryota</taxon>
        <taxon>Metazoa</taxon>
        <taxon>Chordata</taxon>
        <taxon>Craniata</taxon>
        <taxon>Vertebrata</taxon>
        <taxon>Euteleostomi</taxon>
        <taxon>Actinopterygii</taxon>
        <taxon>Neopterygii</taxon>
        <taxon>Teleostei</taxon>
        <taxon>Neoteleostei</taxon>
        <taxon>Acanthomorphata</taxon>
        <taxon>Eupercaria</taxon>
        <taxon>Perciformes</taxon>
        <taxon>Cottioidei</taxon>
        <taxon>Cottales</taxon>
        <taxon>Liparidae</taxon>
        <taxon>Liparis</taxon>
    </lineage>
</organism>
<dbReference type="AlphaFoldDB" id="A0A4Z2GVQ4"/>
<keyword evidence="3" id="KW-1185">Reference proteome</keyword>
<protein>
    <submittedName>
        <fullName evidence="2">Uncharacterized protein</fullName>
    </submittedName>
</protein>
<evidence type="ECO:0000256" key="1">
    <source>
        <dbReference type="SAM" id="MobiDB-lite"/>
    </source>
</evidence>